<proteinExistence type="predicted"/>
<evidence type="ECO:0000313" key="2">
    <source>
        <dbReference type="Proteomes" id="UP000178086"/>
    </source>
</evidence>
<dbReference type="EMBL" id="MELI01000106">
    <property type="protein sequence ID" value="OFW31991.1"/>
    <property type="molecule type" value="Genomic_DNA"/>
</dbReference>
<dbReference type="AlphaFoldDB" id="A0A1F2UG34"/>
<dbReference type="Proteomes" id="UP000178086">
    <property type="component" value="Unassembled WGS sequence"/>
</dbReference>
<sequence>MGDRGCQQFQNAVSEYLVRHKSILDVMSRLQDSTAHVNRAIVKSVTACGCLKIDAGKQTIPDDASLVDIIDYIQTHVSGELCSNCLENVENELGNTLFYLAGICNLLGLQMDNIICKENNRLETLGFYNLT</sequence>
<protein>
    <submittedName>
        <fullName evidence="1">DUF1573 domain-containing protein</fullName>
    </submittedName>
</protein>
<evidence type="ECO:0000313" key="1">
    <source>
        <dbReference type="EMBL" id="OFW31991.1"/>
    </source>
</evidence>
<accession>A0A1F2UG34</accession>
<name>A0A1F2UG34_9ACTN</name>
<gene>
    <name evidence="1" type="ORF">A2074_08275</name>
</gene>
<organism evidence="1 2">
    <name type="scientific">Candidatus Aquicultor primus</name>
    <dbReference type="NCBI Taxonomy" id="1797195"/>
    <lineage>
        <taxon>Bacteria</taxon>
        <taxon>Bacillati</taxon>
        <taxon>Actinomycetota</taxon>
        <taxon>Candidatus Aquicultoria</taxon>
        <taxon>Candidatus Aquicultorales</taxon>
        <taxon>Candidatus Aquicultoraceae</taxon>
        <taxon>Candidatus Aquicultor</taxon>
    </lineage>
</organism>
<comment type="caution">
    <text evidence="1">The sequence shown here is derived from an EMBL/GenBank/DDBJ whole genome shotgun (WGS) entry which is preliminary data.</text>
</comment>
<reference evidence="1 2" key="1">
    <citation type="journal article" date="2016" name="Nat. Commun.">
        <title>Thousands of microbial genomes shed light on interconnected biogeochemical processes in an aquifer system.</title>
        <authorList>
            <person name="Anantharaman K."/>
            <person name="Brown C.T."/>
            <person name="Hug L.A."/>
            <person name="Sharon I."/>
            <person name="Castelle C.J."/>
            <person name="Probst A.J."/>
            <person name="Thomas B.C."/>
            <person name="Singh A."/>
            <person name="Wilkins M.J."/>
            <person name="Karaoz U."/>
            <person name="Brodie E.L."/>
            <person name="Williams K.H."/>
            <person name="Hubbard S.S."/>
            <person name="Banfield J.F."/>
        </authorList>
    </citation>
    <scope>NUCLEOTIDE SEQUENCE [LARGE SCALE GENOMIC DNA]</scope>
</reference>